<keyword evidence="2" id="KW-0418">Kinase</keyword>
<dbReference type="eggNOG" id="COG3001">
    <property type="taxonomic scope" value="Bacteria"/>
</dbReference>
<keyword evidence="2" id="KW-0808">Transferase</keyword>
<dbReference type="AlphaFoldDB" id="Q0F1V5"/>
<keyword evidence="3" id="KW-1185">Reference proteome</keyword>
<dbReference type="InterPro" id="IPR016477">
    <property type="entry name" value="Fructo-/Ketosamine-3-kinase"/>
</dbReference>
<dbReference type="PANTHER" id="PTHR12149:SF8">
    <property type="entry name" value="PROTEIN-RIBULOSAMINE 3-KINASE"/>
    <property type="match status" value="1"/>
</dbReference>
<dbReference type="PIRSF" id="PIRSF006221">
    <property type="entry name" value="Ketosamine-3-kinase"/>
    <property type="match status" value="1"/>
</dbReference>
<dbReference type="Gene3D" id="3.30.200.20">
    <property type="entry name" value="Phosphorylase Kinase, domain 1"/>
    <property type="match status" value="1"/>
</dbReference>
<dbReference type="GO" id="GO:0016301">
    <property type="term" value="F:kinase activity"/>
    <property type="evidence" value="ECO:0007669"/>
    <property type="project" value="UniProtKB-KW"/>
</dbReference>
<reference evidence="2 3" key="1">
    <citation type="submission" date="2006-09" db="EMBL/GenBank/DDBJ databases">
        <authorList>
            <person name="Emerson D."/>
            <person name="Ferriera S."/>
            <person name="Johnson J."/>
            <person name="Kravitz S."/>
            <person name="Halpern A."/>
            <person name="Remington K."/>
            <person name="Beeson K."/>
            <person name="Tran B."/>
            <person name="Rogers Y.-H."/>
            <person name="Friedman R."/>
            <person name="Venter J.C."/>
        </authorList>
    </citation>
    <scope>NUCLEOTIDE SEQUENCE [LARGE SCALE GENOMIC DNA]</scope>
    <source>
        <strain evidence="2 3">PV-1</strain>
    </source>
</reference>
<sequence>MFEAEADGLQELGKAGAIRVPEPVCHGTAATKAWLVTEYICFAAPAAGSNARLGRELAALHRCQAERFGWSRDNTIGSTTQLNTPSDSWVDFFRDQRLGFQLSLTAKRGFSASLQDKGERLQADLGHFFSAYRPQPSLLHGDLWGGNRGFDQAGNPVLFDPAVYYGDREADIAMTELFGGFDAAFYAAYCEAWPLDAGYGVRKSLYNLYHILNHANLFGGGYARQAESMMDQLLAEY</sequence>
<name>Q0F1V5_9PROT</name>
<gene>
    <name evidence="2" type="ORF">SPV1_02567</name>
</gene>
<dbReference type="STRING" id="314344.AL013_05545"/>
<dbReference type="Gene3D" id="3.90.1200.10">
    <property type="match status" value="1"/>
</dbReference>
<dbReference type="FunCoup" id="Q0F1V5">
    <property type="interactions" value="306"/>
</dbReference>
<organism evidence="2 3">
    <name type="scientific">Mariprofundus ferrooxydans PV-1</name>
    <dbReference type="NCBI Taxonomy" id="314345"/>
    <lineage>
        <taxon>Bacteria</taxon>
        <taxon>Pseudomonadati</taxon>
        <taxon>Pseudomonadota</taxon>
        <taxon>Candidatius Mariprofundia</taxon>
        <taxon>Mariprofundales</taxon>
        <taxon>Mariprofundaceae</taxon>
        <taxon>Mariprofundus</taxon>
    </lineage>
</organism>
<dbReference type="InterPro" id="IPR011009">
    <property type="entry name" value="Kinase-like_dom_sf"/>
</dbReference>
<dbReference type="PANTHER" id="PTHR12149">
    <property type="entry name" value="FRUCTOSAMINE 3 KINASE-RELATED PROTEIN"/>
    <property type="match status" value="1"/>
</dbReference>
<dbReference type="HOGENOM" id="CLU_036517_0_1_0"/>
<dbReference type="SUPFAM" id="SSF56112">
    <property type="entry name" value="Protein kinase-like (PK-like)"/>
    <property type="match status" value="1"/>
</dbReference>
<comment type="caution">
    <text evidence="2">The sequence shown here is derived from an EMBL/GenBank/DDBJ whole genome shotgun (WGS) entry which is preliminary data.</text>
</comment>
<proteinExistence type="inferred from homology"/>
<evidence type="ECO:0000256" key="1">
    <source>
        <dbReference type="ARBA" id="ARBA00009460"/>
    </source>
</evidence>
<dbReference type="Pfam" id="PF03881">
    <property type="entry name" value="Fructosamin_kin"/>
    <property type="match status" value="1"/>
</dbReference>
<evidence type="ECO:0000313" key="3">
    <source>
        <dbReference type="Proteomes" id="UP000005297"/>
    </source>
</evidence>
<accession>Q0F1V5</accession>
<protein>
    <submittedName>
        <fullName evidence="2">Fructosamine kinase</fullName>
    </submittedName>
</protein>
<dbReference type="Proteomes" id="UP000005297">
    <property type="component" value="Unassembled WGS sequence"/>
</dbReference>
<comment type="similarity">
    <text evidence="1">Belongs to the fructosamine kinase family.</text>
</comment>
<dbReference type="EMBL" id="AATS01000002">
    <property type="protein sequence ID" value="EAU55795.1"/>
    <property type="molecule type" value="Genomic_DNA"/>
</dbReference>
<evidence type="ECO:0000313" key="2">
    <source>
        <dbReference type="EMBL" id="EAU55795.1"/>
    </source>
</evidence>
<dbReference type="InParanoid" id="Q0F1V5"/>